<feature type="compositionally biased region" description="Polar residues" evidence="1">
    <location>
        <begin position="385"/>
        <end position="395"/>
    </location>
</feature>
<dbReference type="VEuPathDB" id="FungiDB:UMAG_01073"/>
<feature type="region of interest" description="Disordered" evidence="1">
    <location>
        <begin position="72"/>
        <end position="93"/>
    </location>
</feature>
<feature type="compositionally biased region" description="Polar residues" evidence="1">
    <location>
        <begin position="72"/>
        <end position="85"/>
    </location>
</feature>
<feature type="compositionally biased region" description="Low complexity" evidence="1">
    <location>
        <begin position="650"/>
        <end position="723"/>
    </location>
</feature>
<evidence type="ECO:0000313" key="3">
    <source>
        <dbReference type="Proteomes" id="UP000000561"/>
    </source>
</evidence>
<feature type="region of interest" description="Disordered" evidence="1">
    <location>
        <begin position="562"/>
        <end position="584"/>
    </location>
</feature>
<feature type="region of interest" description="Disordered" evidence="1">
    <location>
        <begin position="106"/>
        <end position="233"/>
    </location>
</feature>
<feature type="compositionally biased region" description="Acidic residues" evidence="1">
    <location>
        <begin position="417"/>
        <end position="430"/>
    </location>
</feature>
<organism evidence="2 3">
    <name type="scientific">Mycosarcoma maydis</name>
    <name type="common">Corn smut fungus</name>
    <name type="synonym">Ustilago maydis</name>
    <dbReference type="NCBI Taxonomy" id="5270"/>
    <lineage>
        <taxon>Eukaryota</taxon>
        <taxon>Fungi</taxon>
        <taxon>Dikarya</taxon>
        <taxon>Basidiomycota</taxon>
        <taxon>Ustilaginomycotina</taxon>
        <taxon>Ustilaginomycetes</taxon>
        <taxon>Ustilaginales</taxon>
        <taxon>Ustilaginaceae</taxon>
        <taxon>Mycosarcoma</taxon>
    </lineage>
</organism>
<dbReference type="OrthoDB" id="2555144at2759"/>
<protein>
    <submittedName>
        <fullName evidence="2">Uncharacterized protein</fullName>
    </submittedName>
</protein>
<sequence>MNDDIQVQLDMMPSTQGDAALVPLPDTPNKSLVHPVAETEVRAAFASSDKQAFQEHLADTFNANARSTLSVATLQSPQRKTTANLESKPMSPEKAALAAMFDSIKMPHPISPSKSPRKASGSSILSSPSKQTAPESASTVSSLFLNTSSSSTSPSKVGSTDSATCRPHTRDSPLRRPVIISSSSSPGKKLRPTEVETENASTPLSPADLPASDVRQPRMRPSVLASSSSPSAKLSDLSLTLDTTGTQELLFSQDASFLAATATTAADVTINDSFDVSRAKARIKSSSVTSVAAATNTSPTKFGGGYKARPRCSMVPEDAVPDIKPSSPDKRRNALGLRGLGVGRVVKNAAGDDTIELNLTGSFMGNSSLIGGNLMDESGEPSLLFGSNSFSISHSRSPKKETAQQPEKQIERKGSSDDNEEEEEEEEENFERDAKNVQKWAAEAARKTQLGRRVDEKSPNRVLMSSRTALSTVTQPSASGSTVARPVSRIAPRNSLVTPTARTRLFQPRASAVSTMITAEPALSRSGSASSGLSATSASAISCSSSSSAQLDGKDLVKEVKTPMRSRRKSTFTSTRPPVSGPARRRESLAAAAVVQAHPIPSLPSLGPATPGRMRATSTPVANTSPGTRTPTAPTSRTISKPRTSLTGRNSAVNAAPRASAPATASTRSIPRPRASLTSTTTPAASRTALATTTATTRTPSGRTATTRSTSLAAPTSRTATSRYSMAPVEATPVGAPGIKKSASQPHGLETGTALVTPGIARPQRTLVPRASMSQIGSGATTSSRSSTLVTPRAAAGGQTNAFSNRTTNSSTAVTKISTVGTSKIGGPTTHKPSIPAAAGGFGFKSRTSAVYIGAAREPALLPDDGDKEN</sequence>
<feature type="compositionally biased region" description="Low complexity" evidence="1">
    <location>
        <begin position="221"/>
        <end position="233"/>
    </location>
</feature>
<dbReference type="GeneID" id="23562191"/>
<feature type="compositionally biased region" description="Basic and acidic residues" evidence="1">
    <location>
        <begin position="398"/>
        <end position="416"/>
    </location>
</feature>
<feature type="region of interest" description="Disordered" evidence="1">
    <location>
        <begin position="316"/>
        <end position="335"/>
    </location>
</feature>
<feature type="compositionally biased region" description="Polar residues" evidence="1">
    <location>
        <begin position="616"/>
        <end position="649"/>
    </location>
</feature>
<evidence type="ECO:0000256" key="1">
    <source>
        <dbReference type="SAM" id="MobiDB-lite"/>
    </source>
</evidence>
<dbReference type="OMA" id="MFDSIKM"/>
<keyword evidence="3" id="KW-1185">Reference proteome</keyword>
<dbReference type="EMBL" id="CM003141">
    <property type="protein sequence ID" value="KIS71164.1"/>
    <property type="molecule type" value="Genomic_DNA"/>
</dbReference>
<feature type="compositionally biased region" description="Polar residues" evidence="1">
    <location>
        <begin position="463"/>
        <end position="482"/>
    </location>
</feature>
<evidence type="ECO:0000313" key="2">
    <source>
        <dbReference type="EMBL" id="KIS71164.1"/>
    </source>
</evidence>
<feature type="region of interest" description="Disordered" evidence="1">
    <location>
        <begin position="601"/>
        <end position="723"/>
    </location>
</feature>
<name>A0A0D1E599_MYCMD</name>
<dbReference type="KEGG" id="uma:UMAG_01073"/>
<feature type="compositionally biased region" description="Polar residues" evidence="1">
    <location>
        <begin position="798"/>
        <end position="822"/>
    </location>
</feature>
<dbReference type="InParanoid" id="A0A0D1E599"/>
<feature type="compositionally biased region" description="Polar residues" evidence="1">
    <location>
        <begin position="120"/>
        <end position="137"/>
    </location>
</feature>
<feature type="region of interest" description="Disordered" evidence="1">
    <location>
        <begin position="385"/>
        <end position="485"/>
    </location>
</feature>
<gene>
    <name evidence="2" type="ORF">UMAG_01073</name>
</gene>
<proteinExistence type="predicted"/>
<reference evidence="2 3" key="1">
    <citation type="journal article" date="2006" name="Nature">
        <title>Insights from the genome of the biotrophic fungal plant pathogen Ustilago maydis.</title>
        <authorList>
            <person name="Kamper J."/>
            <person name="Kahmann R."/>
            <person name="Bolker M."/>
            <person name="Ma L.J."/>
            <person name="Brefort T."/>
            <person name="Saville B.J."/>
            <person name="Banuett F."/>
            <person name="Kronstad J.W."/>
            <person name="Gold S.E."/>
            <person name="Muller O."/>
            <person name="Perlin M.H."/>
            <person name="Wosten H.A."/>
            <person name="de Vries R."/>
            <person name="Ruiz-Herrera J."/>
            <person name="Reynaga-Pena C.G."/>
            <person name="Snetselaar K."/>
            <person name="McCann M."/>
            <person name="Perez-Martin J."/>
            <person name="Feldbrugge M."/>
            <person name="Basse C.W."/>
            <person name="Steinberg G."/>
            <person name="Ibeas J.I."/>
            <person name="Holloman W."/>
            <person name="Guzman P."/>
            <person name="Farman M."/>
            <person name="Stajich J.E."/>
            <person name="Sentandreu R."/>
            <person name="Gonzalez-Prieto J.M."/>
            <person name="Kennell J.C."/>
            <person name="Molina L."/>
            <person name="Schirawski J."/>
            <person name="Mendoza-Mendoza A."/>
            <person name="Greilinger D."/>
            <person name="Munch K."/>
            <person name="Rossel N."/>
            <person name="Scherer M."/>
            <person name="Vranes M."/>
            <person name="Ladendorf O."/>
            <person name="Vincon V."/>
            <person name="Fuchs U."/>
            <person name="Sandrock B."/>
            <person name="Meng S."/>
            <person name="Ho E.C."/>
            <person name="Cahill M.J."/>
            <person name="Boyce K.J."/>
            <person name="Klose J."/>
            <person name="Klosterman S.J."/>
            <person name="Deelstra H.J."/>
            <person name="Ortiz-Castellanos L."/>
            <person name="Li W."/>
            <person name="Sanchez-Alonso P."/>
            <person name="Schreier P.H."/>
            <person name="Hauser-Hahn I."/>
            <person name="Vaupel M."/>
            <person name="Koopmann E."/>
            <person name="Friedrich G."/>
            <person name="Voss H."/>
            <person name="Schluter T."/>
            <person name="Margolis J."/>
            <person name="Platt D."/>
            <person name="Swimmer C."/>
            <person name="Gnirke A."/>
            <person name="Chen F."/>
            <person name="Vysotskaia V."/>
            <person name="Mannhaupt G."/>
            <person name="Guldener U."/>
            <person name="Munsterkotter M."/>
            <person name="Haase D."/>
            <person name="Oesterheld M."/>
            <person name="Mewes H.W."/>
            <person name="Mauceli E.W."/>
            <person name="DeCaprio D."/>
            <person name="Wade C.M."/>
            <person name="Butler J."/>
            <person name="Young S."/>
            <person name="Jaffe D.B."/>
            <person name="Calvo S."/>
            <person name="Nusbaum C."/>
            <person name="Galagan J."/>
            <person name="Birren B.W."/>
        </authorList>
    </citation>
    <scope>NUCLEOTIDE SEQUENCE [LARGE SCALE GENOMIC DNA]</scope>
    <source>
        <strain evidence="3">DSM 14603 / FGSC 9021 / UM521</strain>
    </source>
</reference>
<feature type="compositionally biased region" description="Low complexity" evidence="1">
    <location>
        <begin position="138"/>
        <end position="162"/>
    </location>
</feature>
<dbReference type="eggNOG" id="KOG1216">
    <property type="taxonomic scope" value="Eukaryota"/>
</dbReference>
<dbReference type="AlphaFoldDB" id="A0A0D1E599"/>
<dbReference type="Proteomes" id="UP000000561">
    <property type="component" value="Chromosome 2"/>
</dbReference>
<dbReference type="STRING" id="237631.A0A0D1E599"/>
<accession>A0A0D1E599</accession>
<feature type="region of interest" description="Disordered" evidence="1">
    <location>
        <begin position="795"/>
        <end position="840"/>
    </location>
</feature>
<dbReference type="RefSeq" id="XP_011387035.1">
    <property type="nucleotide sequence ID" value="XM_011388733.1"/>
</dbReference>